<comment type="caution">
    <text evidence="2">The sequence shown here is derived from an EMBL/GenBank/DDBJ whole genome shotgun (WGS) entry which is preliminary data.</text>
</comment>
<organism evidence="2">
    <name type="scientific">Picea glauca</name>
    <name type="common">White spruce</name>
    <name type="synonym">Pinus glauca</name>
    <dbReference type="NCBI Taxonomy" id="3330"/>
    <lineage>
        <taxon>Eukaryota</taxon>
        <taxon>Viridiplantae</taxon>
        <taxon>Streptophyta</taxon>
        <taxon>Embryophyta</taxon>
        <taxon>Tracheophyta</taxon>
        <taxon>Spermatophyta</taxon>
        <taxon>Pinopsida</taxon>
        <taxon>Pinidae</taxon>
        <taxon>Conifers I</taxon>
        <taxon>Pinales</taxon>
        <taxon>Pinaceae</taxon>
        <taxon>Picea</taxon>
    </lineage>
</organism>
<protein>
    <submittedName>
        <fullName evidence="2">Uncharacterized protein</fullName>
    </submittedName>
</protein>
<feature type="chain" id="PRO_5007100225" evidence="1">
    <location>
        <begin position="23"/>
        <end position="44"/>
    </location>
</feature>
<proteinExistence type="predicted"/>
<evidence type="ECO:0000313" key="2">
    <source>
        <dbReference type="EMBL" id="KUM49362.1"/>
    </source>
</evidence>
<reference evidence="2" key="1">
    <citation type="journal article" date="2015" name="Genome Biol. Evol.">
        <title>Organellar Genomes of White Spruce (Picea glauca): Assembly and Annotation.</title>
        <authorList>
            <person name="Jackman S.D."/>
            <person name="Warren R.L."/>
            <person name="Gibb E.A."/>
            <person name="Vandervalk B.P."/>
            <person name="Mohamadi H."/>
            <person name="Chu J."/>
            <person name="Raymond A."/>
            <person name="Pleasance S."/>
            <person name="Coope R."/>
            <person name="Wildung M.R."/>
            <person name="Ritland C.E."/>
            <person name="Bousquet J."/>
            <person name="Jones S.J."/>
            <person name="Bohlmann J."/>
            <person name="Birol I."/>
        </authorList>
    </citation>
    <scope>NUCLEOTIDE SEQUENCE [LARGE SCALE GENOMIC DNA]</scope>
    <source>
        <tissue evidence="2">Flushing bud</tissue>
    </source>
</reference>
<sequence length="44" mass="4897">MGFLGTMFKLVMLTLFLVNCWAGLTKSINGNRSSALKLHTEHKS</sequence>
<dbReference type="AlphaFoldDB" id="A0A101M1V0"/>
<accession>A0A101M1V0</accession>
<gene>
    <name evidence="2" type="ORF">ABT39_MTgene3911</name>
</gene>
<evidence type="ECO:0000256" key="1">
    <source>
        <dbReference type="SAM" id="SignalP"/>
    </source>
</evidence>
<keyword evidence="1" id="KW-0732">Signal</keyword>
<dbReference type="EMBL" id="LKAM01000003">
    <property type="protein sequence ID" value="KUM49362.1"/>
    <property type="molecule type" value="Genomic_DNA"/>
</dbReference>
<name>A0A101M1V0_PICGL</name>
<feature type="signal peptide" evidence="1">
    <location>
        <begin position="1"/>
        <end position="22"/>
    </location>
</feature>
<keyword evidence="2" id="KW-0496">Mitochondrion</keyword>
<geneLocation type="mitochondrion" evidence="2"/>